<keyword evidence="6 10" id="KW-1133">Transmembrane helix</keyword>
<feature type="transmembrane region" description="Helical" evidence="10">
    <location>
        <begin position="162"/>
        <end position="182"/>
    </location>
</feature>
<evidence type="ECO:0000256" key="2">
    <source>
        <dbReference type="ARBA" id="ARBA00005801"/>
    </source>
</evidence>
<evidence type="ECO:0000256" key="1">
    <source>
        <dbReference type="ARBA" id="ARBA00004429"/>
    </source>
</evidence>
<dbReference type="AlphaFoldDB" id="A0A1F7WP96"/>
<dbReference type="GO" id="GO:0032259">
    <property type="term" value="P:methylation"/>
    <property type="evidence" value="ECO:0007669"/>
    <property type="project" value="UniProtKB-KW"/>
</dbReference>
<evidence type="ECO:0000256" key="7">
    <source>
        <dbReference type="ARBA" id="ARBA00023136"/>
    </source>
</evidence>
<comment type="subcellular location">
    <subcellularLocation>
        <location evidence="1">Cell inner membrane</location>
        <topology evidence="1">Multi-pass membrane protein</topology>
    </subcellularLocation>
    <subcellularLocation>
        <location evidence="9">Cell membrane</location>
        <topology evidence="9">Multi-pass membrane protein</topology>
    </subcellularLocation>
</comment>
<feature type="transmembrane region" description="Helical" evidence="10">
    <location>
        <begin position="238"/>
        <end position="255"/>
    </location>
</feature>
<dbReference type="Gene3D" id="1.20.120.1220">
    <property type="match status" value="1"/>
</dbReference>
<feature type="domain" description="Prepilin peptidase A24 N-terminal" evidence="12">
    <location>
        <begin position="11"/>
        <end position="91"/>
    </location>
</feature>
<keyword evidence="9" id="KW-0511">Multifunctional enzyme</keyword>
<feature type="transmembrane region" description="Helical" evidence="10">
    <location>
        <begin position="138"/>
        <end position="156"/>
    </location>
</feature>
<comment type="caution">
    <text evidence="13">The sequence shown here is derived from an EMBL/GenBank/DDBJ whole genome shotgun (WGS) entry which is preliminary data.</text>
</comment>
<evidence type="ECO:0000259" key="12">
    <source>
        <dbReference type="Pfam" id="PF06750"/>
    </source>
</evidence>
<dbReference type="Proteomes" id="UP000177091">
    <property type="component" value="Unassembled WGS sequence"/>
</dbReference>
<dbReference type="InterPro" id="IPR010627">
    <property type="entry name" value="Prepilin_pept_A24_N"/>
</dbReference>
<dbReference type="InterPro" id="IPR000045">
    <property type="entry name" value="Prepilin_IV_endopep_pep"/>
</dbReference>
<keyword evidence="9" id="KW-0808">Transferase</keyword>
<dbReference type="GO" id="GO:0005886">
    <property type="term" value="C:plasma membrane"/>
    <property type="evidence" value="ECO:0007669"/>
    <property type="project" value="UniProtKB-SubCell"/>
</dbReference>
<dbReference type="EC" id="2.1.1.-" evidence="9"/>
<organism evidence="13 14">
    <name type="scientific">Candidatus Woesebacteria bacterium GWA1_42_12</name>
    <dbReference type="NCBI Taxonomy" id="1802472"/>
    <lineage>
        <taxon>Bacteria</taxon>
        <taxon>Candidatus Woeseibacteriota</taxon>
    </lineage>
</organism>
<keyword evidence="4" id="KW-0997">Cell inner membrane</keyword>
<dbReference type="InterPro" id="IPR014032">
    <property type="entry name" value="Peptidase_A24A_bac"/>
</dbReference>
<feature type="transmembrane region" description="Helical" evidence="10">
    <location>
        <begin position="6"/>
        <end position="25"/>
    </location>
</feature>
<keyword evidence="7 10" id="KW-0472">Membrane</keyword>
<evidence type="ECO:0000313" key="13">
    <source>
        <dbReference type="EMBL" id="OGM03928.1"/>
    </source>
</evidence>
<dbReference type="Pfam" id="PF06750">
    <property type="entry name" value="A24_N_bact"/>
    <property type="match status" value="1"/>
</dbReference>
<dbReference type="EC" id="3.4.23.43" evidence="9"/>
<accession>A0A1F7WP96</accession>
<evidence type="ECO:0000256" key="5">
    <source>
        <dbReference type="ARBA" id="ARBA00022692"/>
    </source>
</evidence>
<evidence type="ECO:0000256" key="10">
    <source>
        <dbReference type="SAM" id="Phobius"/>
    </source>
</evidence>
<protein>
    <recommendedName>
        <fullName evidence="9">Prepilin leader peptidase/N-methyltransferase</fullName>
        <ecNumber evidence="9">2.1.1.-</ecNumber>
        <ecNumber evidence="9">3.4.23.43</ecNumber>
    </recommendedName>
</protein>
<evidence type="ECO:0000256" key="8">
    <source>
        <dbReference type="RuleBase" id="RU003793"/>
    </source>
</evidence>
<dbReference type="Pfam" id="PF01478">
    <property type="entry name" value="Peptidase_A24"/>
    <property type="match status" value="1"/>
</dbReference>
<comment type="function">
    <text evidence="9">Plays an essential role in type IV pili and type II pseudopili formation by proteolytically removing the leader sequence from substrate proteins and subsequently monomethylating the alpha-amino group of the newly exposed N-terminal phenylalanine.</text>
</comment>
<dbReference type="EMBL" id="MGFK01000026">
    <property type="protein sequence ID" value="OGM03928.1"/>
    <property type="molecule type" value="Genomic_DNA"/>
</dbReference>
<keyword evidence="9" id="KW-0489">Methyltransferase</keyword>
<feature type="transmembrane region" description="Helical" evidence="10">
    <location>
        <begin position="72"/>
        <end position="91"/>
    </location>
</feature>
<evidence type="ECO:0000313" key="14">
    <source>
        <dbReference type="Proteomes" id="UP000177091"/>
    </source>
</evidence>
<evidence type="ECO:0000259" key="11">
    <source>
        <dbReference type="Pfam" id="PF01478"/>
    </source>
</evidence>
<keyword evidence="9" id="KW-0645">Protease</keyword>
<evidence type="ECO:0000256" key="6">
    <source>
        <dbReference type="ARBA" id="ARBA00022989"/>
    </source>
</evidence>
<comment type="similarity">
    <text evidence="2 8">Belongs to the peptidase A24 family.</text>
</comment>
<evidence type="ECO:0000256" key="9">
    <source>
        <dbReference type="RuleBase" id="RU003794"/>
    </source>
</evidence>
<dbReference type="PANTHER" id="PTHR30487">
    <property type="entry name" value="TYPE 4 PREPILIN-LIKE PROTEINS LEADER PEPTIDE-PROCESSING ENZYME"/>
    <property type="match status" value="1"/>
</dbReference>
<feature type="transmembrane region" description="Helical" evidence="10">
    <location>
        <begin position="111"/>
        <end position="131"/>
    </location>
</feature>
<dbReference type="GO" id="GO:0006465">
    <property type="term" value="P:signal peptide processing"/>
    <property type="evidence" value="ECO:0007669"/>
    <property type="project" value="TreeGrafter"/>
</dbReference>
<gene>
    <name evidence="13" type="ORF">A2112_00635</name>
</gene>
<comment type="catalytic activity">
    <reaction evidence="9">
        <text>Typically cleaves a -Gly-|-Phe- bond to release an N-terminal, basic peptide of 5-8 residues from type IV prepilin, and then N-methylates the new N-terminal amino group, the methyl donor being S-adenosyl-L-methionine.</text>
        <dbReference type="EC" id="3.4.23.43"/>
    </reaction>
</comment>
<evidence type="ECO:0000256" key="4">
    <source>
        <dbReference type="ARBA" id="ARBA00022519"/>
    </source>
</evidence>
<dbReference type="InterPro" id="IPR050882">
    <property type="entry name" value="Prepilin_peptidase/N-MTase"/>
</dbReference>
<keyword evidence="9" id="KW-0378">Hydrolase</keyword>
<proteinExistence type="inferred from homology"/>
<dbReference type="PANTHER" id="PTHR30487:SF0">
    <property type="entry name" value="PREPILIN LEADER PEPTIDASE_N-METHYLTRANSFERASE-RELATED"/>
    <property type="match status" value="1"/>
</dbReference>
<reference evidence="13 14" key="1">
    <citation type="journal article" date="2016" name="Nat. Commun.">
        <title>Thousands of microbial genomes shed light on interconnected biogeochemical processes in an aquifer system.</title>
        <authorList>
            <person name="Anantharaman K."/>
            <person name="Brown C.T."/>
            <person name="Hug L.A."/>
            <person name="Sharon I."/>
            <person name="Castelle C.J."/>
            <person name="Probst A.J."/>
            <person name="Thomas B.C."/>
            <person name="Singh A."/>
            <person name="Wilkins M.J."/>
            <person name="Karaoz U."/>
            <person name="Brodie E.L."/>
            <person name="Williams K.H."/>
            <person name="Hubbard S.S."/>
            <person name="Banfield J.F."/>
        </authorList>
    </citation>
    <scope>NUCLEOTIDE SEQUENCE [LARGE SCALE GENOMIC DNA]</scope>
</reference>
<keyword evidence="3" id="KW-1003">Cell membrane</keyword>
<feature type="domain" description="Prepilin type IV endopeptidase peptidase" evidence="11">
    <location>
        <begin position="120"/>
        <end position="224"/>
    </location>
</feature>
<sequence length="264" mass="29527">MELIYTFLVLILGLCVGSFVSALTYRAPRGISIAKGRSFCPHCKAKISWYDNIPLLSFLFLRGKCRNCGKKISLRYPFIEGAIALGFLYIYSSTCSLGSHEVVCRWNESLGTINLAFLFFVFSLLVAIFVIDLERQIIPDNLVFILFSVTTLFLLLGLSQFFFVNFLTGFLAAAFLLLLFLITKGKGMGLGDVKFAVFAGVFLGWPQSVTWLFASFLIGAFVGLALILLRKASFGKHIPFGPFLVVSFFIAAFYGERILKWLNF</sequence>
<name>A0A1F7WP96_9BACT</name>
<feature type="transmembrane region" description="Helical" evidence="10">
    <location>
        <begin position="211"/>
        <end position="229"/>
    </location>
</feature>
<dbReference type="PRINTS" id="PR00864">
    <property type="entry name" value="PREPILNPTASE"/>
</dbReference>
<dbReference type="GO" id="GO:0004190">
    <property type="term" value="F:aspartic-type endopeptidase activity"/>
    <property type="evidence" value="ECO:0007669"/>
    <property type="project" value="UniProtKB-EC"/>
</dbReference>
<evidence type="ECO:0000256" key="3">
    <source>
        <dbReference type="ARBA" id="ARBA00022475"/>
    </source>
</evidence>
<keyword evidence="5 9" id="KW-0812">Transmembrane</keyword>
<dbReference type="GO" id="GO:0008168">
    <property type="term" value="F:methyltransferase activity"/>
    <property type="evidence" value="ECO:0007669"/>
    <property type="project" value="UniProtKB-KW"/>
</dbReference>